<dbReference type="RefSeq" id="WP_223910334.1">
    <property type="nucleotide sequence ID" value="NZ_AP024238.1"/>
</dbReference>
<feature type="domain" description="DUF7281" evidence="1">
    <location>
        <begin position="113"/>
        <end position="273"/>
    </location>
</feature>
<accession>A0ABM7MK11</accession>
<dbReference type="Proteomes" id="UP000824366">
    <property type="component" value="Chromosome"/>
</dbReference>
<reference evidence="2 3" key="1">
    <citation type="journal article" date="2021" name="Microbiol. Spectr.">
        <title>A Single Bacterium Capable of Oxidation and Reduction of Iron at Circumneutral pH.</title>
        <authorList>
            <person name="Kato S."/>
            <person name="Ohkuma M."/>
        </authorList>
    </citation>
    <scope>NUCLEOTIDE SEQUENCE [LARGE SCALE GENOMIC DNA]</scope>
    <source>
        <strain evidence="2 3">MIZ03</strain>
    </source>
</reference>
<dbReference type="Pfam" id="PF23947">
    <property type="entry name" value="DUF7281"/>
    <property type="match status" value="1"/>
</dbReference>
<evidence type="ECO:0000259" key="1">
    <source>
        <dbReference type="Pfam" id="PF23947"/>
    </source>
</evidence>
<dbReference type="SUPFAM" id="SSF56726">
    <property type="entry name" value="DNA topoisomerase IV, alpha subunit"/>
    <property type="match status" value="1"/>
</dbReference>
<name>A0ABM7MK11_9BURK</name>
<keyword evidence="3" id="KW-1185">Reference proteome</keyword>
<evidence type="ECO:0000313" key="2">
    <source>
        <dbReference type="EMBL" id="BCO26608.1"/>
    </source>
</evidence>
<organism evidence="2 3">
    <name type="scientific">Rhodoferax lithotrophicus</name>
    <dbReference type="NCBI Taxonomy" id="2798804"/>
    <lineage>
        <taxon>Bacteria</taxon>
        <taxon>Pseudomonadati</taxon>
        <taxon>Pseudomonadota</taxon>
        <taxon>Betaproteobacteria</taxon>
        <taxon>Burkholderiales</taxon>
        <taxon>Comamonadaceae</taxon>
        <taxon>Rhodoferax</taxon>
    </lineage>
</organism>
<proteinExistence type="predicted"/>
<gene>
    <name evidence="2" type="ORF">MIZ03_1491</name>
</gene>
<sequence>MSFDARQIQFLQRLVEEHPTQRTAGVVAKHFCEHFSLGRHVGRFIEYHSEHHRMALSLLQAHDLPVKKPSARAMRADSAKYGGLSEKSLSAAPHSGSIAIKCLGNCLLGSTPLITPPSSYLVVTPEIGRHITCDRLMLVENLESFRHLEQYTWINFFNKNVMVIYRGDTDLSTGNVSLFLHTRSEPIWAFVDFDPAGLVIANSLPSGTLERLILPAWSSLRFLADTPRGRQLFDEQYSYAQGVLNRTVHPLLKNAWEVMLELRSGVTQERMMHAVPKSDM</sequence>
<evidence type="ECO:0000313" key="3">
    <source>
        <dbReference type="Proteomes" id="UP000824366"/>
    </source>
</evidence>
<dbReference type="EMBL" id="AP024238">
    <property type="protein sequence ID" value="BCO26608.1"/>
    <property type="molecule type" value="Genomic_DNA"/>
</dbReference>
<dbReference type="InterPro" id="IPR055705">
    <property type="entry name" value="DUF7281"/>
</dbReference>
<dbReference type="InterPro" id="IPR036078">
    <property type="entry name" value="Spo11/TopoVI_A_sf"/>
</dbReference>
<protein>
    <recommendedName>
        <fullName evidence="1">DUF7281 domain-containing protein</fullName>
    </recommendedName>
</protein>